<dbReference type="Proteomes" id="UP000218231">
    <property type="component" value="Unassembled WGS sequence"/>
</dbReference>
<keyword evidence="2" id="KW-1185">Reference proteome</keyword>
<dbReference type="EMBL" id="LIAE01006465">
    <property type="protein sequence ID" value="PAV89226.1"/>
    <property type="molecule type" value="Genomic_DNA"/>
</dbReference>
<name>A0A2A2LSJ9_9BILA</name>
<dbReference type="AlphaFoldDB" id="A0A2A2LSJ9"/>
<protein>
    <submittedName>
        <fullName evidence="1">Uncharacterized protein</fullName>
    </submittedName>
</protein>
<evidence type="ECO:0000313" key="1">
    <source>
        <dbReference type="EMBL" id="PAV89226.1"/>
    </source>
</evidence>
<gene>
    <name evidence="1" type="ORF">WR25_08148</name>
</gene>
<sequence>MGIPCTMKICNCLYCFVGAAFRLLTLRLNSGWLEGSRRVLRAAISPFAASTLMAQLASSPSLSCSISIEDVPSREEVEMYLDSGLVIAVPGSDRLGDPSHVPEQTHIICPEVLVAGEELERRRLKQDNL</sequence>
<accession>A0A2A2LSJ9</accession>
<comment type="caution">
    <text evidence="1">The sequence shown here is derived from an EMBL/GenBank/DDBJ whole genome shotgun (WGS) entry which is preliminary data.</text>
</comment>
<organism evidence="1 2">
    <name type="scientific">Diploscapter pachys</name>
    <dbReference type="NCBI Taxonomy" id="2018661"/>
    <lineage>
        <taxon>Eukaryota</taxon>
        <taxon>Metazoa</taxon>
        <taxon>Ecdysozoa</taxon>
        <taxon>Nematoda</taxon>
        <taxon>Chromadorea</taxon>
        <taxon>Rhabditida</taxon>
        <taxon>Rhabditina</taxon>
        <taxon>Rhabditomorpha</taxon>
        <taxon>Rhabditoidea</taxon>
        <taxon>Rhabditidae</taxon>
        <taxon>Diploscapter</taxon>
    </lineage>
</organism>
<evidence type="ECO:0000313" key="2">
    <source>
        <dbReference type="Proteomes" id="UP000218231"/>
    </source>
</evidence>
<reference evidence="1 2" key="1">
    <citation type="journal article" date="2017" name="Curr. Biol.">
        <title>Genome architecture and evolution of a unichromosomal asexual nematode.</title>
        <authorList>
            <person name="Fradin H."/>
            <person name="Zegar C."/>
            <person name="Gutwein M."/>
            <person name="Lucas J."/>
            <person name="Kovtun M."/>
            <person name="Corcoran D."/>
            <person name="Baugh L.R."/>
            <person name="Kiontke K."/>
            <person name="Gunsalus K."/>
            <person name="Fitch D.H."/>
            <person name="Piano F."/>
        </authorList>
    </citation>
    <scope>NUCLEOTIDE SEQUENCE [LARGE SCALE GENOMIC DNA]</scope>
    <source>
        <strain evidence="1">PF1309</strain>
    </source>
</reference>
<proteinExistence type="predicted"/>